<evidence type="ECO:0000256" key="4">
    <source>
        <dbReference type="ARBA" id="ARBA00022679"/>
    </source>
</evidence>
<accession>A0AAN7HSU3</accession>
<feature type="domain" description="RING-type" evidence="15">
    <location>
        <begin position="192"/>
        <end position="470"/>
    </location>
</feature>
<gene>
    <name evidence="16" type="ORF">C7999DRAFT_29305</name>
</gene>
<evidence type="ECO:0000256" key="9">
    <source>
        <dbReference type="ARBA" id="ARBA00022833"/>
    </source>
</evidence>
<dbReference type="PROSITE" id="PS50908">
    <property type="entry name" value="RWD"/>
    <property type="match status" value="1"/>
</dbReference>
<organism evidence="16 17">
    <name type="scientific">Corynascus novoguineensis</name>
    <dbReference type="NCBI Taxonomy" id="1126955"/>
    <lineage>
        <taxon>Eukaryota</taxon>
        <taxon>Fungi</taxon>
        <taxon>Dikarya</taxon>
        <taxon>Ascomycota</taxon>
        <taxon>Pezizomycotina</taxon>
        <taxon>Sordariomycetes</taxon>
        <taxon>Sordariomycetidae</taxon>
        <taxon>Sordariales</taxon>
        <taxon>Chaetomiaceae</taxon>
        <taxon>Corynascus</taxon>
    </lineage>
</organism>
<dbReference type="Gene3D" id="3.10.110.10">
    <property type="entry name" value="Ubiquitin Conjugating Enzyme"/>
    <property type="match status" value="1"/>
</dbReference>
<dbReference type="PROSITE" id="PS00518">
    <property type="entry name" value="ZF_RING_1"/>
    <property type="match status" value="1"/>
</dbReference>
<dbReference type="PROSITE" id="PS50089">
    <property type="entry name" value="ZF_RING_2"/>
    <property type="match status" value="1"/>
</dbReference>
<keyword evidence="9" id="KW-0862">Zinc</keyword>
<evidence type="ECO:0000313" key="17">
    <source>
        <dbReference type="Proteomes" id="UP001303647"/>
    </source>
</evidence>
<keyword evidence="7 11" id="KW-0863">Zinc-finger</keyword>
<dbReference type="CDD" id="cd20354">
    <property type="entry name" value="Rcat_RBR_RNF14"/>
    <property type="match status" value="1"/>
</dbReference>
<dbReference type="GO" id="GO:0016567">
    <property type="term" value="P:protein ubiquitination"/>
    <property type="evidence" value="ECO:0007669"/>
    <property type="project" value="InterPro"/>
</dbReference>
<dbReference type="InterPro" id="IPR031127">
    <property type="entry name" value="E3_UB_ligase_RBR"/>
</dbReference>
<dbReference type="CDD" id="cd23134">
    <property type="entry name" value="RING-HC_ITT1-like"/>
    <property type="match status" value="1"/>
</dbReference>
<feature type="compositionally biased region" description="Low complexity" evidence="12">
    <location>
        <begin position="598"/>
        <end position="615"/>
    </location>
</feature>
<feature type="region of interest" description="Disordered" evidence="12">
    <location>
        <begin position="561"/>
        <end position="670"/>
    </location>
</feature>
<dbReference type="GO" id="GO:0061630">
    <property type="term" value="F:ubiquitin protein ligase activity"/>
    <property type="evidence" value="ECO:0007669"/>
    <property type="project" value="UniProtKB-EC"/>
</dbReference>
<dbReference type="EC" id="2.3.2.31" evidence="3"/>
<dbReference type="Pfam" id="PF05773">
    <property type="entry name" value="RWD"/>
    <property type="match status" value="1"/>
</dbReference>
<comment type="catalytic activity">
    <reaction evidence="1">
        <text>[E2 ubiquitin-conjugating enzyme]-S-ubiquitinyl-L-cysteine + [acceptor protein]-L-lysine = [E2 ubiquitin-conjugating enzyme]-L-cysteine + [acceptor protein]-N(6)-ubiquitinyl-L-lysine.</text>
        <dbReference type="EC" id="2.3.2.31"/>
    </reaction>
</comment>
<dbReference type="InterPro" id="IPR001841">
    <property type="entry name" value="Znf_RING"/>
</dbReference>
<dbReference type="PROSITE" id="PS51873">
    <property type="entry name" value="TRIAD"/>
    <property type="match status" value="1"/>
</dbReference>
<evidence type="ECO:0000313" key="16">
    <source>
        <dbReference type="EMBL" id="KAK4250265.1"/>
    </source>
</evidence>
<dbReference type="EMBL" id="MU857615">
    <property type="protein sequence ID" value="KAK4250265.1"/>
    <property type="molecule type" value="Genomic_DNA"/>
</dbReference>
<dbReference type="CDD" id="cd23820">
    <property type="entry name" value="RWD_RNF14"/>
    <property type="match status" value="1"/>
</dbReference>
<keyword evidence="17" id="KW-1185">Reference proteome</keyword>
<evidence type="ECO:0000256" key="5">
    <source>
        <dbReference type="ARBA" id="ARBA00022723"/>
    </source>
</evidence>
<evidence type="ECO:0000256" key="2">
    <source>
        <dbReference type="ARBA" id="ARBA00004906"/>
    </source>
</evidence>
<dbReference type="FunFam" id="3.30.40.10:FF:000416">
    <property type="entry name" value="RBR-type E3 ubiquitin transferase"/>
    <property type="match status" value="1"/>
</dbReference>
<dbReference type="Proteomes" id="UP001303647">
    <property type="component" value="Unassembled WGS sequence"/>
</dbReference>
<dbReference type="InterPro" id="IPR017907">
    <property type="entry name" value="Znf_RING_CS"/>
</dbReference>
<proteinExistence type="inferred from homology"/>
<evidence type="ECO:0000256" key="3">
    <source>
        <dbReference type="ARBA" id="ARBA00012251"/>
    </source>
</evidence>
<feature type="compositionally biased region" description="Basic and acidic residues" evidence="12">
    <location>
        <begin position="343"/>
        <end position="358"/>
    </location>
</feature>
<evidence type="ECO:0000259" key="13">
    <source>
        <dbReference type="PROSITE" id="PS50089"/>
    </source>
</evidence>
<evidence type="ECO:0000256" key="12">
    <source>
        <dbReference type="SAM" id="MobiDB-lite"/>
    </source>
</evidence>
<dbReference type="Gene3D" id="3.30.40.10">
    <property type="entry name" value="Zinc/RING finger domain, C3HC4 (zinc finger)"/>
    <property type="match status" value="1"/>
</dbReference>
<reference evidence="16" key="1">
    <citation type="journal article" date="2023" name="Mol. Phylogenet. Evol.">
        <title>Genome-scale phylogeny and comparative genomics of the fungal order Sordariales.</title>
        <authorList>
            <person name="Hensen N."/>
            <person name="Bonometti L."/>
            <person name="Westerberg I."/>
            <person name="Brannstrom I.O."/>
            <person name="Guillou S."/>
            <person name="Cros-Aarteil S."/>
            <person name="Calhoun S."/>
            <person name="Haridas S."/>
            <person name="Kuo A."/>
            <person name="Mondo S."/>
            <person name="Pangilinan J."/>
            <person name="Riley R."/>
            <person name="LaButti K."/>
            <person name="Andreopoulos B."/>
            <person name="Lipzen A."/>
            <person name="Chen C."/>
            <person name="Yan M."/>
            <person name="Daum C."/>
            <person name="Ng V."/>
            <person name="Clum A."/>
            <person name="Steindorff A."/>
            <person name="Ohm R.A."/>
            <person name="Martin F."/>
            <person name="Silar P."/>
            <person name="Natvig D.O."/>
            <person name="Lalanne C."/>
            <person name="Gautier V."/>
            <person name="Ament-Velasquez S.L."/>
            <person name="Kruys A."/>
            <person name="Hutchinson M.I."/>
            <person name="Powell A.J."/>
            <person name="Barry K."/>
            <person name="Miller A.N."/>
            <person name="Grigoriev I.V."/>
            <person name="Debuchy R."/>
            <person name="Gladieux P."/>
            <person name="Hiltunen Thoren M."/>
            <person name="Johannesson H."/>
        </authorList>
    </citation>
    <scope>NUCLEOTIDE SEQUENCE</scope>
    <source>
        <strain evidence="16">CBS 359.72</strain>
    </source>
</reference>
<keyword evidence="8" id="KW-0833">Ubl conjugation pathway</keyword>
<keyword evidence="4" id="KW-0808">Transferase</keyword>
<evidence type="ECO:0000256" key="10">
    <source>
        <dbReference type="ARBA" id="ARBA00044508"/>
    </source>
</evidence>
<feature type="domain" description="RWD" evidence="14">
    <location>
        <begin position="11"/>
        <end position="157"/>
    </location>
</feature>
<dbReference type="AlphaFoldDB" id="A0AAN7HSU3"/>
<dbReference type="FunFam" id="3.10.110.10:FF:000112">
    <property type="entry name" value="RBR-type E3 ubiquitin transferase"/>
    <property type="match status" value="1"/>
</dbReference>
<protein>
    <recommendedName>
        <fullName evidence="3">RBR-type E3 ubiquitin transferase</fullName>
        <ecNumber evidence="3">2.3.2.31</ecNumber>
    </recommendedName>
</protein>
<dbReference type="Pfam" id="PF22191">
    <property type="entry name" value="IBR_1"/>
    <property type="match status" value="1"/>
</dbReference>
<feature type="region of interest" description="Disordered" evidence="12">
    <location>
        <begin position="318"/>
        <end position="358"/>
    </location>
</feature>
<dbReference type="GO" id="GO:0008270">
    <property type="term" value="F:zinc ion binding"/>
    <property type="evidence" value="ECO:0007669"/>
    <property type="project" value="UniProtKB-KW"/>
</dbReference>
<reference evidence="16" key="2">
    <citation type="submission" date="2023-05" db="EMBL/GenBank/DDBJ databases">
        <authorList>
            <consortium name="Lawrence Berkeley National Laboratory"/>
            <person name="Steindorff A."/>
            <person name="Hensen N."/>
            <person name="Bonometti L."/>
            <person name="Westerberg I."/>
            <person name="Brannstrom I.O."/>
            <person name="Guillou S."/>
            <person name="Cros-Aarteil S."/>
            <person name="Calhoun S."/>
            <person name="Haridas S."/>
            <person name="Kuo A."/>
            <person name="Mondo S."/>
            <person name="Pangilinan J."/>
            <person name="Riley R."/>
            <person name="Labutti K."/>
            <person name="Andreopoulos B."/>
            <person name="Lipzen A."/>
            <person name="Chen C."/>
            <person name="Yanf M."/>
            <person name="Daum C."/>
            <person name="Ng V."/>
            <person name="Clum A."/>
            <person name="Ohm R."/>
            <person name="Martin F."/>
            <person name="Silar P."/>
            <person name="Natvig D."/>
            <person name="Lalanne C."/>
            <person name="Gautier V."/>
            <person name="Ament-Velasquez S.L."/>
            <person name="Kruys A."/>
            <person name="Hutchinson M.I."/>
            <person name="Powell A.J."/>
            <person name="Barry K."/>
            <person name="Miller A.N."/>
            <person name="Grigoriev I.V."/>
            <person name="Debuchy R."/>
            <person name="Gladieux P."/>
            <person name="Thoren M.H."/>
            <person name="Johannesson H."/>
        </authorList>
    </citation>
    <scope>NUCLEOTIDE SEQUENCE</scope>
    <source>
        <strain evidence="16">CBS 359.72</strain>
    </source>
</reference>
<dbReference type="Gene3D" id="1.20.120.1750">
    <property type="match status" value="1"/>
</dbReference>
<dbReference type="InterPro" id="IPR044066">
    <property type="entry name" value="TRIAD_supradom"/>
</dbReference>
<evidence type="ECO:0000256" key="8">
    <source>
        <dbReference type="ARBA" id="ARBA00022786"/>
    </source>
</evidence>
<sequence>MADDFDDSRDAELISLSAIYPEIQQLHPDDPYSIVLEVPVNPPKPVTVFFPAIAGDDGQPPAVNGAPNTADGGPGQQGAVNSHELAYLPSVRLEIILGPNYPAEQPPRVNVSTSPPWLPFETIKRLEDDASRLWEEMGQNIIGFTYIDHVQQAAADVFGLVDENGSLELDSTHRTAVLVHDINARKAAFDKETFDCGVCLEPKKGSVCHRMLDCGHVFCVNCLQSFYNNAIKEGNIAAVICLEPNCAKDRAKAAFPGRKTKRLRTSIHPSELLQIPLDQETVKRYVMLKYKAELESDRNTVYCPRKWCNGAARSKKHKKPQGLELAEASNDSGTEAEDEDDNKDDKEHPNGEDKSKALDSKGGRLAICEECSFAFCSRCCQSWHGEINFCPGNREDRLAAAELASLEYIKLHTTLCPQCGAAAQKVQGCNHMLCSRCRTHFCYLCSAWLNPNNPYKHYNTPPSAPGDEGCYMRLWDLSEGDGQHLPGFERNARARPPAARVAPPVAPAREPIAEVEEPGNEAQPDRNGAVAPAQEAHANGGRVGIAREGPLVLRIAADRPAAQGRGEPHGRPPAAAAAAAAGAAVAEPARREARNQPVARVGGRPQQQQRQAARGLGVGGAAREGRPQGAPARQPFARRRGGGAAAAAAAPVHRQNNNHAVRGGHGQRPNHDNAGLGVMGQGGELAPAHEEWVRRFVLLALNDEEHLLLGEESDDEF</sequence>
<comment type="similarity">
    <text evidence="10">Belongs to the RBR family. RNF14 subfamily.</text>
</comment>
<evidence type="ECO:0000256" key="11">
    <source>
        <dbReference type="PROSITE-ProRule" id="PRU00175"/>
    </source>
</evidence>
<dbReference type="InterPro" id="IPR006575">
    <property type="entry name" value="RWD_dom"/>
</dbReference>
<keyword evidence="6" id="KW-0677">Repeat</keyword>
<dbReference type="SUPFAM" id="SSF54495">
    <property type="entry name" value="UBC-like"/>
    <property type="match status" value="1"/>
</dbReference>
<evidence type="ECO:0000256" key="7">
    <source>
        <dbReference type="ARBA" id="ARBA00022771"/>
    </source>
</evidence>
<dbReference type="SMART" id="SM00647">
    <property type="entry name" value="IBR"/>
    <property type="match status" value="2"/>
</dbReference>
<keyword evidence="5" id="KW-0479">Metal-binding</keyword>
<evidence type="ECO:0000256" key="6">
    <source>
        <dbReference type="ARBA" id="ARBA00022737"/>
    </source>
</evidence>
<dbReference type="InterPro" id="IPR047548">
    <property type="entry name" value="Rcat_RBR_RNF14"/>
</dbReference>
<feature type="domain" description="RING-type" evidence="13">
    <location>
        <begin position="196"/>
        <end position="250"/>
    </location>
</feature>
<feature type="region of interest" description="Disordered" evidence="12">
    <location>
        <begin position="57"/>
        <end position="78"/>
    </location>
</feature>
<dbReference type="SUPFAM" id="SSF57850">
    <property type="entry name" value="RING/U-box"/>
    <property type="match status" value="2"/>
</dbReference>
<evidence type="ECO:0000259" key="15">
    <source>
        <dbReference type="PROSITE" id="PS51873"/>
    </source>
</evidence>
<dbReference type="InterPro" id="IPR016135">
    <property type="entry name" value="UBQ-conjugating_enzyme/RWD"/>
</dbReference>
<evidence type="ECO:0000259" key="14">
    <source>
        <dbReference type="PROSITE" id="PS50908"/>
    </source>
</evidence>
<feature type="compositionally biased region" description="Low complexity" evidence="12">
    <location>
        <begin position="572"/>
        <end position="587"/>
    </location>
</feature>
<comment type="caution">
    <text evidence="16">The sequence shown here is derived from an EMBL/GenBank/DDBJ whole genome shotgun (WGS) entry which is preliminary data.</text>
</comment>
<name>A0AAN7HSU3_9PEZI</name>
<feature type="region of interest" description="Disordered" evidence="12">
    <location>
        <begin position="516"/>
        <end position="544"/>
    </location>
</feature>
<dbReference type="InterPro" id="IPR013083">
    <property type="entry name" value="Znf_RING/FYVE/PHD"/>
</dbReference>
<evidence type="ECO:0000256" key="1">
    <source>
        <dbReference type="ARBA" id="ARBA00001798"/>
    </source>
</evidence>
<dbReference type="Pfam" id="PF01485">
    <property type="entry name" value="IBR"/>
    <property type="match status" value="1"/>
</dbReference>
<dbReference type="InterPro" id="IPR002867">
    <property type="entry name" value="IBR_dom"/>
</dbReference>
<comment type="pathway">
    <text evidence="2">Protein modification; protein ubiquitination.</text>
</comment>
<dbReference type="PANTHER" id="PTHR11685">
    <property type="entry name" value="RBR FAMILY RING FINGER AND IBR DOMAIN-CONTAINING"/>
    <property type="match status" value="1"/>
</dbReference>